<evidence type="ECO:0008006" key="4">
    <source>
        <dbReference type="Google" id="ProtNLM"/>
    </source>
</evidence>
<keyword evidence="1" id="KW-0732">Signal</keyword>
<evidence type="ECO:0000313" key="3">
    <source>
        <dbReference type="Proteomes" id="UP000253420"/>
    </source>
</evidence>
<comment type="caution">
    <text evidence="2">The sequence shown here is derived from an EMBL/GenBank/DDBJ whole genome shotgun (WGS) entry which is preliminary data.</text>
</comment>
<feature type="chain" id="PRO_5016645425" description="DUF2147 domain-containing protein" evidence="1">
    <location>
        <begin position="21"/>
        <end position="75"/>
    </location>
</feature>
<dbReference type="AlphaFoldDB" id="A0A368K3E2"/>
<dbReference type="EMBL" id="QOZG01000006">
    <property type="protein sequence ID" value="RCS22912.1"/>
    <property type="molecule type" value="Genomic_DNA"/>
</dbReference>
<name>A0A368K3E2_9HYPH</name>
<evidence type="ECO:0000313" key="2">
    <source>
        <dbReference type="EMBL" id="RCS22912.1"/>
    </source>
</evidence>
<feature type="signal peptide" evidence="1">
    <location>
        <begin position="1"/>
        <end position="20"/>
    </location>
</feature>
<dbReference type="Proteomes" id="UP000253420">
    <property type="component" value="Unassembled WGS sequence"/>
</dbReference>
<proteinExistence type="predicted"/>
<organism evidence="2 3">
    <name type="scientific">Phyllobacterium salinisoli</name>
    <dbReference type="NCBI Taxonomy" id="1899321"/>
    <lineage>
        <taxon>Bacteria</taxon>
        <taxon>Pseudomonadati</taxon>
        <taxon>Pseudomonadota</taxon>
        <taxon>Alphaproteobacteria</taxon>
        <taxon>Hyphomicrobiales</taxon>
        <taxon>Phyllobacteriaceae</taxon>
        <taxon>Phyllobacterium</taxon>
    </lineage>
</organism>
<reference evidence="2 3" key="1">
    <citation type="submission" date="2018-07" db="EMBL/GenBank/DDBJ databases">
        <title>The draft genome of Phyllobacterium salinisoli.</title>
        <authorList>
            <person name="Liu L."/>
            <person name="Li L."/>
            <person name="Zhang X."/>
            <person name="Liang L."/>
        </authorList>
    </citation>
    <scope>NUCLEOTIDE SEQUENCE [LARGE SCALE GENOMIC DNA]</scope>
    <source>
        <strain evidence="2 3">LLAN61</strain>
    </source>
</reference>
<keyword evidence="3" id="KW-1185">Reference proteome</keyword>
<accession>A0A368K3E2</accession>
<gene>
    <name evidence="2" type="ORF">DUT91_15630</name>
</gene>
<protein>
    <recommendedName>
        <fullName evidence="4">DUF2147 domain-containing protein</fullName>
    </recommendedName>
</protein>
<evidence type="ECO:0000256" key="1">
    <source>
        <dbReference type="SAM" id="SignalP"/>
    </source>
</evidence>
<sequence length="75" mass="8126">MCRRSLFLFIAVLSLIGAAAAPSDRAIVLSQNDPLVLNPAPLPAPDRRNCTGTVRIVEAEVERPVIVVSEVRCTR</sequence>